<evidence type="ECO:0000256" key="4">
    <source>
        <dbReference type="ARBA" id="ARBA00022989"/>
    </source>
</evidence>
<evidence type="ECO:0000256" key="2">
    <source>
        <dbReference type="ARBA" id="ARBA00022448"/>
    </source>
</evidence>
<feature type="transmembrane region" description="Helical" evidence="6">
    <location>
        <begin position="339"/>
        <end position="356"/>
    </location>
</feature>
<dbReference type="HOGENOM" id="CLU_005170_0_2_6"/>
<evidence type="ECO:0000256" key="6">
    <source>
        <dbReference type="SAM" id="Phobius"/>
    </source>
</evidence>
<feature type="transmembrane region" description="Helical" evidence="6">
    <location>
        <begin position="6"/>
        <end position="22"/>
    </location>
</feature>
<evidence type="ECO:0000313" key="8">
    <source>
        <dbReference type="EMBL" id="EAT12658.1"/>
    </source>
</evidence>
<feature type="domain" description="Citrate transporter-like" evidence="7">
    <location>
        <begin position="40"/>
        <end position="391"/>
    </location>
</feature>
<feature type="transmembrane region" description="Helical" evidence="6">
    <location>
        <begin position="74"/>
        <end position="92"/>
    </location>
</feature>
<protein>
    <submittedName>
        <fullName evidence="8">Putative transport protein</fullName>
    </submittedName>
</protein>
<reference evidence="8 9" key="1">
    <citation type="submission" date="2006-03" db="EMBL/GenBank/DDBJ databases">
        <authorList>
            <person name="Pinhassi J."/>
            <person name="Pedros-Alio C."/>
            <person name="Ferriera S."/>
            <person name="Johnson J."/>
            <person name="Kravitz S."/>
            <person name="Halpern A."/>
            <person name="Remington K."/>
            <person name="Beeson K."/>
            <person name="Tran B."/>
            <person name="Rogers Y.-H."/>
            <person name="Friedman R."/>
            <person name="Venter J.C."/>
        </authorList>
    </citation>
    <scope>NUCLEOTIDE SEQUENCE [LARGE SCALE GENOMIC DNA]</scope>
    <source>
        <strain evidence="8 9">RED65</strain>
    </source>
</reference>
<dbReference type="PANTHER" id="PTHR10283:SF82">
    <property type="entry name" value="SOLUTE CARRIER FAMILY 13 MEMBER 2"/>
    <property type="match status" value="1"/>
</dbReference>
<keyword evidence="9" id="KW-1185">Reference proteome</keyword>
<evidence type="ECO:0000259" key="7">
    <source>
        <dbReference type="Pfam" id="PF03600"/>
    </source>
</evidence>
<dbReference type="InterPro" id="IPR001898">
    <property type="entry name" value="SLC13A/DASS"/>
</dbReference>
<dbReference type="AlphaFoldDB" id="Q1N3D3"/>
<keyword evidence="2" id="KW-0813">Transport</keyword>
<dbReference type="InterPro" id="IPR004680">
    <property type="entry name" value="Cit_transptr-like_dom"/>
</dbReference>
<dbReference type="NCBIfam" id="TIGR00785">
    <property type="entry name" value="dass"/>
    <property type="match status" value="1"/>
</dbReference>
<evidence type="ECO:0000256" key="3">
    <source>
        <dbReference type="ARBA" id="ARBA00022692"/>
    </source>
</evidence>
<dbReference type="PANTHER" id="PTHR10283">
    <property type="entry name" value="SOLUTE CARRIER FAMILY 13 MEMBER"/>
    <property type="match status" value="1"/>
</dbReference>
<comment type="subcellular location">
    <subcellularLocation>
        <location evidence="1">Membrane</location>
        <topology evidence="1">Multi-pass membrane protein</topology>
    </subcellularLocation>
</comment>
<accession>Q1N3D3</accession>
<feature type="transmembrane region" description="Helical" evidence="6">
    <location>
        <begin position="387"/>
        <end position="409"/>
    </location>
</feature>
<dbReference type="Pfam" id="PF03600">
    <property type="entry name" value="CitMHS"/>
    <property type="match status" value="1"/>
</dbReference>
<feature type="transmembrane region" description="Helical" evidence="6">
    <location>
        <begin position="276"/>
        <end position="294"/>
    </location>
</feature>
<dbReference type="RefSeq" id="WP_007018447.1">
    <property type="nucleotide sequence ID" value="NZ_CH724117.1"/>
</dbReference>
<feature type="transmembrane region" description="Helical" evidence="6">
    <location>
        <begin position="243"/>
        <end position="261"/>
    </location>
</feature>
<keyword evidence="5 6" id="KW-0472">Membrane</keyword>
<feature type="transmembrane region" description="Helical" evidence="6">
    <location>
        <begin position="113"/>
        <end position="131"/>
    </location>
</feature>
<feature type="transmembrane region" description="Helical" evidence="6">
    <location>
        <begin position="421"/>
        <end position="440"/>
    </location>
</feature>
<comment type="caution">
    <text evidence="8">The sequence shown here is derived from an EMBL/GenBank/DDBJ whole genome shotgun (WGS) entry which is preliminary data.</text>
</comment>
<dbReference type="InterPro" id="IPR031312">
    <property type="entry name" value="Na/sul_symport_CS"/>
</dbReference>
<dbReference type="OrthoDB" id="9766267at2"/>
<proteinExistence type="predicted"/>
<feature type="transmembrane region" description="Helical" evidence="6">
    <location>
        <begin position="137"/>
        <end position="153"/>
    </location>
</feature>
<dbReference type="Proteomes" id="UP000004263">
    <property type="component" value="Unassembled WGS sequence"/>
</dbReference>
<dbReference type="STRING" id="207949.RED65_13277"/>
<keyword evidence="4 6" id="KW-1133">Transmembrane helix</keyword>
<sequence length="441" mass="47331">MNKPLLIIILPIVSWLLASSVVDENVKQDGLFIMLLAASFWFSQVIHISITALLIPVLAVILGVFDVKSAMAHFAHPIIFLFMGGFALAAALKQHDLDQWLAQRFVKQARGNGVLVCLMMFLVTAFLSMWISNTATVAMMLPIALGLLSALSVQRDNSTYVFVLLGIAYSASIGGIATLVGSPPNAIAGAALGLSFSEWMAIGLPVTLVFLPLMWVLLFVVLKPNVKALAQPHETISIQWTRQRVVTVIIFLITACMWMLGSELKPLIGIEQSYDAWVALSAIILLHVTGCLSFETFEKQTQWSVLLLFGGGLCLSGVLTETGSNEFLANLIASALNDMPTMLMLIALSLFIIFMTEISSNTALAALMVPTFIGISEAMGLSPTASASMVAVAASCAFMLPVATPPNAIVYGSGYVSQSQMIQMGFVLNILAAILVPLIVF</sequence>
<dbReference type="GO" id="GO:0005886">
    <property type="term" value="C:plasma membrane"/>
    <property type="evidence" value="ECO:0007669"/>
    <property type="project" value="TreeGrafter"/>
</dbReference>
<feature type="transmembrane region" description="Helical" evidence="6">
    <location>
        <begin position="160"/>
        <end position="180"/>
    </location>
</feature>
<dbReference type="GO" id="GO:0015141">
    <property type="term" value="F:succinate transmembrane transporter activity"/>
    <property type="evidence" value="ECO:0007669"/>
    <property type="project" value="UniProtKB-ARBA"/>
</dbReference>
<dbReference type="PROSITE" id="PS01271">
    <property type="entry name" value="NA_SULFATE"/>
    <property type="match status" value="1"/>
</dbReference>
<dbReference type="EMBL" id="AAQH01000005">
    <property type="protein sequence ID" value="EAT12658.1"/>
    <property type="molecule type" value="Genomic_DNA"/>
</dbReference>
<feature type="transmembrane region" description="Helical" evidence="6">
    <location>
        <begin position="34"/>
        <end position="62"/>
    </location>
</feature>
<evidence type="ECO:0000256" key="5">
    <source>
        <dbReference type="ARBA" id="ARBA00023136"/>
    </source>
</evidence>
<dbReference type="CDD" id="cd01115">
    <property type="entry name" value="SLC13_permease"/>
    <property type="match status" value="1"/>
</dbReference>
<organism evidence="8 9">
    <name type="scientific">Bermanella marisrubri</name>
    <dbReference type="NCBI Taxonomy" id="207949"/>
    <lineage>
        <taxon>Bacteria</taxon>
        <taxon>Pseudomonadati</taxon>
        <taxon>Pseudomonadota</taxon>
        <taxon>Gammaproteobacteria</taxon>
        <taxon>Oceanospirillales</taxon>
        <taxon>Oceanospirillaceae</taxon>
        <taxon>Bermanella</taxon>
    </lineage>
</organism>
<evidence type="ECO:0000256" key="1">
    <source>
        <dbReference type="ARBA" id="ARBA00004141"/>
    </source>
</evidence>
<name>Q1N3D3_9GAMM</name>
<keyword evidence="3 6" id="KW-0812">Transmembrane</keyword>
<feature type="transmembrane region" description="Helical" evidence="6">
    <location>
        <begin position="200"/>
        <end position="222"/>
    </location>
</feature>
<feature type="transmembrane region" description="Helical" evidence="6">
    <location>
        <begin position="301"/>
        <end position="319"/>
    </location>
</feature>
<gene>
    <name evidence="8" type="ORF">RED65_13277</name>
</gene>
<evidence type="ECO:0000313" key="9">
    <source>
        <dbReference type="Proteomes" id="UP000004263"/>
    </source>
</evidence>